<name>A0A0F4YDJ3_RASE3</name>
<dbReference type="RefSeq" id="XP_013322772.1">
    <property type="nucleotide sequence ID" value="XM_013467318.1"/>
</dbReference>
<gene>
    <name evidence="2" type="ORF">T310_10262</name>
</gene>
<protein>
    <submittedName>
        <fullName evidence="2">Uncharacterized protein</fullName>
    </submittedName>
</protein>
<accession>A0A0F4YDJ3</accession>
<feature type="region of interest" description="Disordered" evidence="1">
    <location>
        <begin position="18"/>
        <end position="87"/>
    </location>
</feature>
<evidence type="ECO:0000313" key="3">
    <source>
        <dbReference type="Proteomes" id="UP000053958"/>
    </source>
</evidence>
<evidence type="ECO:0000256" key="1">
    <source>
        <dbReference type="SAM" id="MobiDB-lite"/>
    </source>
</evidence>
<comment type="caution">
    <text evidence="2">The sequence shown here is derived from an EMBL/GenBank/DDBJ whole genome shotgun (WGS) entry which is preliminary data.</text>
</comment>
<proteinExistence type="predicted"/>
<dbReference type="Proteomes" id="UP000053958">
    <property type="component" value="Unassembled WGS sequence"/>
</dbReference>
<dbReference type="EMBL" id="LASV01000821">
    <property type="protein sequence ID" value="KKA16160.1"/>
    <property type="molecule type" value="Genomic_DNA"/>
</dbReference>
<dbReference type="AlphaFoldDB" id="A0A0F4YDJ3"/>
<reference evidence="2 3" key="1">
    <citation type="submission" date="2015-04" db="EMBL/GenBank/DDBJ databases">
        <authorList>
            <person name="Heijne W.H."/>
            <person name="Fedorova N.D."/>
            <person name="Nierman W.C."/>
            <person name="Vollebregt A.W."/>
            <person name="Zhao Z."/>
            <person name="Wu L."/>
            <person name="Kumar M."/>
            <person name="Stam H."/>
            <person name="van den Berg M.A."/>
            <person name="Pel H.J."/>
        </authorList>
    </citation>
    <scope>NUCLEOTIDE SEQUENCE [LARGE SCALE GENOMIC DNA]</scope>
    <source>
        <strain evidence="2 3">CBS 393.64</strain>
    </source>
</reference>
<dbReference type="GeneID" id="25313332"/>
<evidence type="ECO:0000313" key="2">
    <source>
        <dbReference type="EMBL" id="KKA16160.1"/>
    </source>
</evidence>
<organism evidence="2 3">
    <name type="scientific">Rasamsonia emersonii (strain ATCC 16479 / CBS 393.64 / IMI 116815)</name>
    <dbReference type="NCBI Taxonomy" id="1408163"/>
    <lineage>
        <taxon>Eukaryota</taxon>
        <taxon>Fungi</taxon>
        <taxon>Dikarya</taxon>
        <taxon>Ascomycota</taxon>
        <taxon>Pezizomycotina</taxon>
        <taxon>Eurotiomycetes</taxon>
        <taxon>Eurotiomycetidae</taxon>
        <taxon>Eurotiales</taxon>
        <taxon>Trichocomaceae</taxon>
        <taxon>Rasamsonia</taxon>
    </lineage>
</organism>
<keyword evidence="3" id="KW-1185">Reference proteome</keyword>
<sequence>MILNSHFILQTACFTSDKNSKTVDGTEPCSRGSGSGGCAASNDSTENGPKKVAEANDSEADSEHTNDGSGVQVGAQPDPDGIHEENDDLEVDDFDESDHREYYLLANGILFFAVFAYFGTNCDVSRWARDSCLEILHPTDLTYHPIRLTPGAKPHSVHGQKTWPPDKEYWLHFHAGAEKLKWANREPEEDAILQGRIYEHTQSVNGRNRDQIYGFLEDVLTHHTDYAVPDDKVAELTTIYAELRRLRY</sequence>